<dbReference type="SUPFAM" id="SSF52255">
    <property type="entry name" value="N5-CAIR mutase (phosphoribosylaminoimidazole carboxylase, PurE)"/>
    <property type="match status" value="1"/>
</dbReference>
<name>A0A381V379_9ZZZZ</name>
<dbReference type="EMBL" id="UINC01007509">
    <property type="protein sequence ID" value="SVA33713.1"/>
    <property type="molecule type" value="Genomic_DNA"/>
</dbReference>
<sequence>VIEQLSTLPYENLDFAKIDHHRSLRNDLPEVVYGKGKTEDQLISIIKSLHKAKSDILVTKLDSNVYENIRLKLPSGYVYDDTSLTLVLNQKREKSQVGHITIISAGTSDIPIAEEARITTELFGSKTEKIYDVGVAGIHRLLDKINVLREARVIIVVAGMDGALASVVGGLVSCPVIAVPTSIGYGASFNGVSALLTMLNSCATGVATVNIDNGFGAGCIAH</sequence>
<feature type="non-terminal residue" evidence="2">
    <location>
        <position position="222"/>
    </location>
</feature>
<evidence type="ECO:0000259" key="1">
    <source>
        <dbReference type="SMART" id="SM01001"/>
    </source>
</evidence>
<protein>
    <recommendedName>
        <fullName evidence="1">PurE domain-containing protein</fullName>
    </recommendedName>
</protein>
<accession>A0A381V379</accession>
<dbReference type="Pfam" id="PF00731">
    <property type="entry name" value="AIRC"/>
    <property type="match status" value="1"/>
</dbReference>
<dbReference type="InterPro" id="IPR039476">
    <property type="entry name" value="P2CMN_synthase_LarB"/>
</dbReference>
<dbReference type="InterPro" id="IPR000031">
    <property type="entry name" value="PurE_dom"/>
</dbReference>
<dbReference type="NCBIfam" id="NF033503">
    <property type="entry name" value="LarB"/>
    <property type="match status" value="1"/>
</dbReference>
<dbReference type="Gene3D" id="3.40.50.1970">
    <property type="match status" value="1"/>
</dbReference>
<organism evidence="2">
    <name type="scientific">marine metagenome</name>
    <dbReference type="NCBI Taxonomy" id="408172"/>
    <lineage>
        <taxon>unclassified sequences</taxon>
        <taxon>metagenomes</taxon>
        <taxon>ecological metagenomes</taxon>
    </lineage>
</organism>
<feature type="domain" description="PurE" evidence="1">
    <location>
        <begin position="98"/>
        <end position="221"/>
    </location>
</feature>
<dbReference type="AlphaFoldDB" id="A0A381V379"/>
<proteinExistence type="predicted"/>
<dbReference type="GO" id="GO:0006189">
    <property type="term" value="P:'de novo' IMP biosynthetic process"/>
    <property type="evidence" value="ECO:0007669"/>
    <property type="project" value="InterPro"/>
</dbReference>
<dbReference type="GO" id="GO:0016787">
    <property type="term" value="F:hydrolase activity"/>
    <property type="evidence" value="ECO:0007669"/>
    <property type="project" value="InterPro"/>
</dbReference>
<feature type="non-terminal residue" evidence="2">
    <location>
        <position position="1"/>
    </location>
</feature>
<reference evidence="2" key="1">
    <citation type="submission" date="2018-05" db="EMBL/GenBank/DDBJ databases">
        <authorList>
            <person name="Lanie J.A."/>
            <person name="Ng W.-L."/>
            <person name="Kazmierczak K.M."/>
            <person name="Andrzejewski T.M."/>
            <person name="Davidsen T.M."/>
            <person name="Wayne K.J."/>
            <person name="Tettelin H."/>
            <person name="Glass J.I."/>
            <person name="Rusch D."/>
            <person name="Podicherti R."/>
            <person name="Tsui H.-C.T."/>
            <person name="Winkler M.E."/>
        </authorList>
    </citation>
    <scope>NUCLEOTIDE SEQUENCE</scope>
</reference>
<gene>
    <name evidence="2" type="ORF">METZ01_LOCUS86567</name>
</gene>
<evidence type="ECO:0000313" key="2">
    <source>
        <dbReference type="EMBL" id="SVA33713.1"/>
    </source>
</evidence>
<dbReference type="PANTHER" id="PTHR43064">
    <property type="entry name" value="PHOSPHORIBOSYLAMINOIMIDAZOLE CARBOXYLASE-RELATED"/>
    <property type="match status" value="1"/>
</dbReference>
<dbReference type="SMART" id="SM01001">
    <property type="entry name" value="AIRC"/>
    <property type="match status" value="1"/>
</dbReference>
<dbReference type="PANTHER" id="PTHR43064:SF1">
    <property type="entry name" value="SLL1489 PROTEIN"/>
    <property type="match status" value="1"/>
</dbReference>